<dbReference type="AlphaFoldDB" id="A0AAQ3MKS0"/>
<dbReference type="Proteomes" id="UP001374535">
    <property type="component" value="Chromosome 10"/>
</dbReference>
<dbReference type="EMBL" id="CP144691">
    <property type="protein sequence ID" value="WVY92751.1"/>
    <property type="molecule type" value="Genomic_DNA"/>
</dbReference>
<keyword evidence="2" id="KW-1185">Reference proteome</keyword>
<organism evidence="1 2">
    <name type="scientific">Vigna mungo</name>
    <name type="common">Black gram</name>
    <name type="synonym">Phaseolus mungo</name>
    <dbReference type="NCBI Taxonomy" id="3915"/>
    <lineage>
        <taxon>Eukaryota</taxon>
        <taxon>Viridiplantae</taxon>
        <taxon>Streptophyta</taxon>
        <taxon>Embryophyta</taxon>
        <taxon>Tracheophyta</taxon>
        <taxon>Spermatophyta</taxon>
        <taxon>Magnoliopsida</taxon>
        <taxon>eudicotyledons</taxon>
        <taxon>Gunneridae</taxon>
        <taxon>Pentapetalae</taxon>
        <taxon>rosids</taxon>
        <taxon>fabids</taxon>
        <taxon>Fabales</taxon>
        <taxon>Fabaceae</taxon>
        <taxon>Papilionoideae</taxon>
        <taxon>50 kb inversion clade</taxon>
        <taxon>NPAAA clade</taxon>
        <taxon>indigoferoid/millettioid clade</taxon>
        <taxon>Phaseoleae</taxon>
        <taxon>Vigna</taxon>
    </lineage>
</organism>
<name>A0AAQ3MKS0_VIGMU</name>
<protein>
    <submittedName>
        <fullName evidence="1">Uncharacterized protein</fullName>
    </submittedName>
</protein>
<evidence type="ECO:0000313" key="2">
    <source>
        <dbReference type="Proteomes" id="UP001374535"/>
    </source>
</evidence>
<proteinExistence type="predicted"/>
<gene>
    <name evidence="1" type="ORF">V8G54_031839</name>
</gene>
<reference evidence="1 2" key="1">
    <citation type="journal article" date="2023" name="Life. Sci Alliance">
        <title>Evolutionary insights into 3D genome organization and epigenetic landscape of Vigna mungo.</title>
        <authorList>
            <person name="Junaid A."/>
            <person name="Singh B."/>
            <person name="Bhatia S."/>
        </authorList>
    </citation>
    <scope>NUCLEOTIDE SEQUENCE [LARGE SCALE GENOMIC DNA]</scope>
    <source>
        <strain evidence="1">Urdbean</strain>
    </source>
</reference>
<accession>A0AAQ3MKS0</accession>
<evidence type="ECO:0000313" key="1">
    <source>
        <dbReference type="EMBL" id="WVY92751.1"/>
    </source>
</evidence>
<sequence length="232" mass="25706">MVWHANIAQIRICPNGLITPGKRVLFVYDSGILGFCTDCASWSFFLQIHDSELGSFIAILAMELVVAQRMVHGLLECDFVVSGFLCRCRLGTEMEEYGGIVCANWGDKPAIGFGRFALEGEDWLQSGKGSCGGVLMSFAVAKKMVGFSVCKWMLMVVVFHGRGVVATEKMVTIHDEIGGAAMVDLRVFRDERFGKLVIRVLEGLWRHMVELVVTGWSGEMVVDGDTRKEKEN</sequence>